<comment type="caution">
    <text evidence="2">The sequence shown here is derived from an EMBL/GenBank/DDBJ whole genome shotgun (WGS) entry which is preliminary data.</text>
</comment>
<dbReference type="AlphaFoldDB" id="A0A7W8CXN0"/>
<name>A0A7W8CXN0_9FIRM</name>
<keyword evidence="2" id="KW-0032">Aminotransferase</keyword>
<dbReference type="Proteomes" id="UP000539953">
    <property type="component" value="Unassembled WGS sequence"/>
</dbReference>
<dbReference type="InterPro" id="IPR004839">
    <property type="entry name" value="Aminotransferase_I/II_large"/>
</dbReference>
<dbReference type="InterPro" id="IPR015422">
    <property type="entry name" value="PyrdxlP-dep_Trfase_small"/>
</dbReference>
<dbReference type="CDD" id="cd00609">
    <property type="entry name" value="AAT_like"/>
    <property type="match status" value="1"/>
</dbReference>
<protein>
    <submittedName>
        <fullName evidence="2">Aspartate/methionine/tyrosine aminotransferase</fullName>
    </submittedName>
</protein>
<reference evidence="2 3" key="1">
    <citation type="submission" date="2020-08" db="EMBL/GenBank/DDBJ databases">
        <title>Genomic Encyclopedia of Type Strains, Phase IV (KMG-IV): sequencing the most valuable type-strain genomes for metagenomic binning, comparative biology and taxonomic classification.</title>
        <authorList>
            <person name="Goeker M."/>
        </authorList>
    </citation>
    <scope>NUCLEOTIDE SEQUENCE [LARGE SCALE GENOMIC DNA]</scope>
    <source>
        <strain evidence="2 3">DSM 25799</strain>
    </source>
</reference>
<dbReference type="RefSeq" id="WP_183328799.1">
    <property type="nucleotide sequence ID" value="NZ_JACHHK010000005.1"/>
</dbReference>
<dbReference type="Gene3D" id="3.40.640.10">
    <property type="entry name" value="Type I PLP-dependent aspartate aminotransferase-like (Major domain)"/>
    <property type="match status" value="1"/>
</dbReference>
<feature type="domain" description="Aminotransferase class I/classII large" evidence="1">
    <location>
        <begin position="32"/>
        <end position="345"/>
    </location>
</feature>
<dbReference type="SUPFAM" id="SSF53383">
    <property type="entry name" value="PLP-dependent transferases"/>
    <property type="match status" value="1"/>
</dbReference>
<dbReference type="GO" id="GO:0008483">
    <property type="term" value="F:transaminase activity"/>
    <property type="evidence" value="ECO:0007669"/>
    <property type="project" value="UniProtKB-KW"/>
</dbReference>
<evidence type="ECO:0000313" key="2">
    <source>
        <dbReference type="EMBL" id="MBB5183508.1"/>
    </source>
</evidence>
<evidence type="ECO:0000313" key="3">
    <source>
        <dbReference type="Proteomes" id="UP000539953"/>
    </source>
</evidence>
<accession>A0A7W8CXN0</accession>
<organism evidence="2 3">
    <name type="scientific">Catenisphaera adipataccumulans</name>
    <dbReference type="NCBI Taxonomy" id="700500"/>
    <lineage>
        <taxon>Bacteria</taxon>
        <taxon>Bacillati</taxon>
        <taxon>Bacillota</taxon>
        <taxon>Erysipelotrichia</taxon>
        <taxon>Erysipelotrichales</taxon>
        <taxon>Erysipelotrichaceae</taxon>
        <taxon>Catenisphaera</taxon>
    </lineage>
</organism>
<keyword evidence="3" id="KW-1185">Reference proteome</keyword>
<evidence type="ECO:0000259" key="1">
    <source>
        <dbReference type="Pfam" id="PF00155"/>
    </source>
</evidence>
<dbReference type="PANTHER" id="PTHR43510:SF1">
    <property type="entry name" value="AMINOTRANSFERASE FUNCTION, HYPOTHETICAL (EUROFUNG)"/>
    <property type="match status" value="1"/>
</dbReference>
<dbReference type="Pfam" id="PF00155">
    <property type="entry name" value="Aminotran_1_2"/>
    <property type="match status" value="1"/>
</dbReference>
<dbReference type="Gene3D" id="3.90.1150.10">
    <property type="entry name" value="Aspartate Aminotransferase, domain 1"/>
    <property type="match status" value="1"/>
</dbReference>
<dbReference type="PANTHER" id="PTHR43510">
    <property type="entry name" value="AMINOTRANSFERASE FUNCTION, HYPOTHETICAL (EUROFUNG)"/>
    <property type="match status" value="1"/>
</dbReference>
<keyword evidence="2" id="KW-0808">Transferase</keyword>
<sequence length="363" mass="41136">MRLPDFKVEQWMNVYEGQAVYNLTDTCAKALTVQELLDLEPMDLNHIRLDYGEITGDRELKKRIVELYKTGSIDTVTTCHGCLEANDLVMNTLLEPGDEVIICQPSYQQFEDIPKSLGCIVHKVELDESNHWLPKLEDFKKYLGPKTKMIILNNPNNPTGTLLDEAYLTALAALCRPFGTYIFCDEVYRGFSDEPSISDLYENGISTSSLSKVYALAGLRFGWIKANTDVIHAINVRRDYTMISTGPWIDALADLALRHREELVQRNIELIHKNKAAVRSWLETESRYSVELPASGTVAFMKYHFDLPSETLAKQLLADTGVFFVPGSCFDHEYHVRLGLAQDPKILKQGLSVLSDWTNRHVG</sequence>
<dbReference type="InterPro" id="IPR015421">
    <property type="entry name" value="PyrdxlP-dep_Trfase_major"/>
</dbReference>
<gene>
    <name evidence="2" type="ORF">HNQ47_001530</name>
</gene>
<dbReference type="InterPro" id="IPR015424">
    <property type="entry name" value="PyrdxlP-dep_Trfase"/>
</dbReference>
<proteinExistence type="predicted"/>
<dbReference type="EMBL" id="JACHHK010000005">
    <property type="protein sequence ID" value="MBB5183508.1"/>
    <property type="molecule type" value="Genomic_DNA"/>
</dbReference>
<dbReference type="GO" id="GO:0030170">
    <property type="term" value="F:pyridoxal phosphate binding"/>
    <property type="evidence" value="ECO:0007669"/>
    <property type="project" value="InterPro"/>
</dbReference>